<dbReference type="Pfam" id="PF06477">
    <property type="entry name" value="DUF1091"/>
    <property type="match status" value="1"/>
</dbReference>
<dbReference type="Proteomes" id="UP000504633">
    <property type="component" value="Unplaced"/>
</dbReference>
<dbReference type="InterPro" id="IPR010512">
    <property type="entry name" value="DUF1091"/>
</dbReference>
<evidence type="ECO:0000256" key="1">
    <source>
        <dbReference type="SAM" id="SignalP"/>
    </source>
</evidence>
<accession>A0A6J1LFF6</accession>
<dbReference type="OrthoDB" id="8036343at2759"/>
<feature type="signal peptide" evidence="1">
    <location>
        <begin position="1"/>
        <end position="18"/>
    </location>
</feature>
<gene>
    <name evidence="3" type="primary">LOC111596003</name>
</gene>
<sequence length="193" mass="21764">MNVLSDSILSITIWIVLAIHLEIECKEKCYYIDLLYSNWTDDRPRFIVNMTFSSQNGIASVTTINDPVISPVASLLIVQQSPNEKKRIVYNMTTKLCAIKGIIDAVPLFKPVKENMLRQSNYTFSCPLNKGVYVMNNMRINPKNPLLSLLYQAKGIFTVTGALLEELPNSEMHPLSTYNFAGKILKKGCGRLD</sequence>
<reference evidence="3" key="1">
    <citation type="submission" date="2025-08" db="UniProtKB">
        <authorList>
            <consortium name="RefSeq"/>
        </authorList>
    </citation>
    <scope>IDENTIFICATION</scope>
    <source>
        <strain evidence="3">15085-1641.00</strain>
        <tissue evidence="3">Whole body</tissue>
    </source>
</reference>
<keyword evidence="1" id="KW-0732">Signal</keyword>
<dbReference type="AlphaFoldDB" id="A0A6J1LFF6"/>
<dbReference type="RefSeq" id="XP_023165776.2">
    <property type="nucleotide sequence ID" value="XM_023310008.2"/>
</dbReference>
<evidence type="ECO:0000313" key="3">
    <source>
        <dbReference type="RefSeq" id="XP_023165776.2"/>
    </source>
</evidence>
<dbReference type="OMA" id="IKRSCGA"/>
<evidence type="ECO:0000313" key="2">
    <source>
        <dbReference type="Proteomes" id="UP000504633"/>
    </source>
</evidence>
<protein>
    <submittedName>
        <fullName evidence="3">Uncharacterized protein LOC111596003</fullName>
    </submittedName>
</protein>
<proteinExistence type="predicted"/>
<dbReference type="SMART" id="SM00697">
    <property type="entry name" value="DM8"/>
    <property type="match status" value="1"/>
</dbReference>
<dbReference type="KEGG" id="dhe:111596003"/>
<name>A0A6J1LFF6_DROHY</name>
<feature type="chain" id="PRO_5026971224" evidence="1">
    <location>
        <begin position="19"/>
        <end position="193"/>
    </location>
</feature>
<keyword evidence="2" id="KW-1185">Reference proteome</keyword>
<organism evidence="2 3">
    <name type="scientific">Drosophila hydei</name>
    <name type="common">Fruit fly</name>
    <dbReference type="NCBI Taxonomy" id="7224"/>
    <lineage>
        <taxon>Eukaryota</taxon>
        <taxon>Metazoa</taxon>
        <taxon>Ecdysozoa</taxon>
        <taxon>Arthropoda</taxon>
        <taxon>Hexapoda</taxon>
        <taxon>Insecta</taxon>
        <taxon>Pterygota</taxon>
        <taxon>Neoptera</taxon>
        <taxon>Endopterygota</taxon>
        <taxon>Diptera</taxon>
        <taxon>Brachycera</taxon>
        <taxon>Muscomorpha</taxon>
        <taxon>Ephydroidea</taxon>
        <taxon>Drosophilidae</taxon>
        <taxon>Drosophila</taxon>
    </lineage>
</organism>
<dbReference type="GeneID" id="111596003"/>